<organism evidence="2 3">
    <name type="scientific">Ganoderma sinense ZZ0214-1</name>
    <dbReference type="NCBI Taxonomy" id="1077348"/>
    <lineage>
        <taxon>Eukaryota</taxon>
        <taxon>Fungi</taxon>
        <taxon>Dikarya</taxon>
        <taxon>Basidiomycota</taxon>
        <taxon>Agaricomycotina</taxon>
        <taxon>Agaricomycetes</taxon>
        <taxon>Polyporales</taxon>
        <taxon>Polyporaceae</taxon>
        <taxon>Ganoderma</taxon>
    </lineage>
</organism>
<dbReference type="OrthoDB" id="2804136at2759"/>
<dbReference type="Proteomes" id="UP000230002">
    <property type="component" value="Unassembled WGS sequence"/>
</dbReference>
<protein>
    <submittedName>
        <fullName evidence="2">Uncharacterized protein</fullName>
    </submittedName>
</protein>
<dbReference type="AlphaFoldDB" id="A0A2G8SEB3"/>
<evidence type="ECO:0000313" key="2">
    <source>
        <dbReference type="EMBL" id="PIL31918.1"/>
    </source>
</evidence>
<sequence>MPHNSQNAPAGPRGPQWLVVDATRNIDQLSWILERARRDLALVIGPNPDPRYKHKTKYAEDVAADFEERWDRKMVAWNKDAGRMETEEEALRRTCNRLVQAKKWVTNNWAKIIEGYNKPQPFLDLLVAPSGEKIRARSARDLFVAANPDIRTRVRKEMKDRGVVEAGSIQTAINEEYTRAIQEAEARGDFQSFIDSAAAEKAELAAEREVQDSARIAATSDPKVERRTTLRNLRCTIQTYIDQLAAQTDTAMFVVIGGRDEEGKRTKWILSSTTGESYDIKPQLKDNANFHELVNRWVRQATTTETQPAATLPQPETATLTQSDITSAQATTVPAVQVTTVSDPQTSTASAQPTIAVVEVPAATLSQRTAVAPVEPTRAISQVTPAQATATAVQPIVATTQRGATPVIVIAQPMAATTQLVVAPAEISVTPIPTIAQLTVVPAQPTIVPAQPTVVPAQSSVAPTELGATPIPAIAQPAVMPSQPTVARAELGTTPAQPTHATTQPVVAPTPIPAIAQPAIMPSQPTVAPTELGATPIPAPSHSTVAPAELGTTPAQPTHATTQPVVAPSELGATPVLATAQPILAPGQFTVAPAQPTHAATLLGIAPAELGVTRIPTIAQPILVLAQPTATPGQSTVAPAELSVTSALVPAQPVPTTTVNAESITLPTQPTVTMHAQPTSGLVEIGATPVAVESLATLGQTTATSGATNHADSIAIGSKRPGEENTSEIVSATAVAGVPEKKKRKIMQVPPSTRTLRRR</sequence>
<name>A0A2G8SEB3_9APHY</name>
<keyword evidence="3" id="KW-1185">Reference proteome</keyword>
<dbReference type="EMBL" id="AYKW01000012">
    <property type="protein sequence ID" value="PIL31918.1"/>
    <property type="molecule type" value="Genomic_DNA"/>
</dbReference>
<dbReference type="STRING" id="1077348.A0A2G8SEB3"/>
<evidence type="ECO:0000256" key="1">
    <source>
        <dbReference type="SAM" id="MobiDB-lite"/>
    </source>
</evidence>
<reference evidence="2 3" key="1">
    <citation type="journal article" date="2015" name="Sci. Rep.">
        <title>Chromosome-level genome map provides insights into diverse defense mechanisms in the medicinal fungus Ganoderma sinense.</title>
        <authorList>
            <person name="Zhu Y."/>
            <person name="Xu J."/>
            <person name="Sun C."/>
            <person name="Zhou S."/>
            <person name="Xu H."/>
            <person name="Nelson D.R."/>
            <person name="Qian J."/>
            <person name="Song J."/>
            <person name="Luo H."/>
            <person name="Xiang L."/>
            <person name="Li Y."/>
            <person name="Xu Z."/>
            <person name="Ji A."/>
            <person name="Wang L."/>
            <person name="Lu S."/>
            <person name="Hayward A."/>
            <person name="Sun W."/>
            <person name="Li X."/>
            <person name="Schwartz D.C."/>
            <person name="Wang Y."/>
            <person name="Chen S."/>
        </authorList>
    </citation>
    <scope>NUCLEOTIDE SEQUENCE [LARGE SCALE GENOMIC DNA]</scope>
    <source>
        <strain evidence="2 3">ZZ0214-1</strain>
    </source>
</reference>
<feature type="compositionally biased region" description="Polar residues" evidence="1">
    <location>
        <begin position="750"/>
        <end position="759"/>
    </location>
</feature>
<evidence type="ECO:0000313" key="3">
    <source>
        <dbReference type="Proteomes" id="UP000230002"/>
    </source>
</evidence>
<accession>A0A2G8SEB3</accession>
<comment type="caution">
    <text evidence="2">The sequence shown here is derived from an EMBL/GenBank/DDBJ whole genome shotgun (WGS) entry which is preliminary data.</text>
</comment>
<proteinExistence type="predicted"/>
<feature type="region of interest" description="Disordered" evidence="1">
    <location>
        <begin position="703"/>
        <end position="759"/>
    </location>
</feature>
<gene>
    <name evidence="2" type="ORF">GSI_06622</name>
</gene>